<keyword evidence="1" id="KW-1133">Transmembrane helix</keyword>
<keyword evidence="1" id="KW-0812">Transmembrane</keyword>
<dbReference type="RefSeq" id="WP_089222826.1">
    <property type="nucleotide sequence ID" value="NZ_FZOF01000003.1"/>
</dbReference>
<feature type="transmembrane region" description="Helical" evidence="1">
    <location>
        <begin position="136"/>
        <end position="158"/>
    </location>
</feature>
<protein>
    <recommendedName>
        <fullName evidence="4">DUF4386 domain-containing protein</fullName>
    </recommendedName>
</protein>
<feature type="transmembrane region" description="Helical" evidence="1">
    <location>
        <begin position="194"/>
        <end position="212"/>
    </location>
</feature>
<name>A0A239BSR2_9ACTN</name>
<dbReference type="AlphaFoldDB" id="A0A239BSR2"/>
<dbReference type="Proteomes" id="UP000198280">
    <property type="component" value="Unassembled WGS sequence"/>
</dbReference>
<keyword evidence="1" id="KW-0472">Membrane</keyword>
<gene>
    <name evidence="2" type="ORF">SAMN05216252_103129</name>
</gene>
<feature type="transmembrane region" description="Helical" evidence="1">
    <location>
        <begin position="89"/>
        <end position="116"/>
    </location>
</feature>
<feature type="transmembrane region" description="Helical" evidence="1">
    <location>
        <begin position="58"/>
        <end position="77"/>
    </location>
</feature>
<reference evidence="2 3" key="1">
    <citation type="submission" date="2017-06" db="EMBL/GenBank/DDBJ databases">
        <authorList>
            <person name="Kim H.J."/>
            <person name="Triplett B.A."/>
        </authorList>
    </citation>
    <scope>NUCLEOTIDE SEQUENCE [LARGE SCALE GENOMIC DNA]</scope>
    <source>
        <strain evidence="2 3">CGMCC 4.1858</strain>
    </source>
</reference>
<feature type="transmembrane region" description="Helical" evidence="1">
    <location>
        <begin position="170"/>
        <end position="188"/>
    </location>
</feature>
<keyword evidence="3" id="KW-1185">Reference proteome</keyword>
<evidence type="ECO:0000313" key="3">
    <source>
        <dbReference type="Proteomes" id="UP000198280"/>
    </source>
</evidence>
<organism evidence="2 3">
    <name type="scientific">Actinacidiphila glaucinigra</name>
    <dbReference type="NCBI Taxonomy" id="235986"/>
    <lineage>
        <taxon>Bacteria</taxon>
        <taxon>Bacillati</taxon>
        <taxon>Actinomycetota</taxon>
        <taxon>Actinomycetes</taxon>
        <taxon>Kitasatosporales</taxon>
        <taxon>Streptomycetaceae</taxon>
        <taxon>Actinacidiphila</taxon>
    </lineage>
</organism>
<evidence type="ECO:0000256" key="1">
    <source>
        <dbReference type="SAM" id="Phobius"/>
    </source>
</evidence>
<accession>A0A239BSR2</accession>
<dbReference type="OrthoDB" id="3381134at2"/>
<dbReference type="EMBL" id="FZOF01000003">
    <property type="protein sequence ID" value="SNS10094.1"/>
    <property type="molecule type" value="Genomic_DNA"/>
</dbReference>
<evidence type="ECO:0008006" key="4">
    <source>
        <dbReference type="Google" id="ProtNLM"/>
    </source>
</evidence>
<sequence>MAMKAQALRTPRAAGLVGIAFAVLIGAAIVLVRASIPSGEGALTGSPLSLSSRGGVQTALALIPFAGIFFLWFIGAVRAHVGPGEDKFLSTVFLGSGLVFVATLFGAAAAAGSLLATTEIASPGTPRAELSYFGQHFTYSLLTTYSMRMAAVFVLSASTVGMRLGSFPRWLVLLGYLVGVTLLFVVPNVPLAELVFPLWALVVSLHIVVASFRSRPTGLPGA</sequence>
<proteinExistence type="predicted"/>
<evidence type="ECO:0000313" key="2">
    <source>
        <dbReference type="EMBL" id="SNS10094.1"/>
    </source>
</evidence>